<keyword evidence="1" id="KW-0677">Repeat</keyword>
<protein>
    <submittedName>
        <fullName evidence="3">4659_t:CDS:1</fullName>
    </submittedName>
</protein>
<dbReference type="PROSITE" id="PS51375">
    <property type="entry name" value="PPR"/>
    <property type="match status" value="8"/>
</dbReference>
<dbReference type="SUPFAM" id="SSF81901">
    <property type="entry name" value="HCP-like"/>
    <property type="match status" value="2"/>
</dbReference>
<dbReference type="PANTHER" id="PTHR47939">
    <property type="entry name" value="MEMBRANE-ASSOCIATED SALT-INDUCIBLE PROTEIN-LIKE"/>
    <property type="match status" value="1"/>
</dbReference>
<feature type="repeat" description="PPR" evidence="2">
    <location>
        <begin position="537"/>
        <end position="571"/>
    </location>
</feature>
<gene>
    <name evidence="3" type="ORF">FMOSSE_LOCUS5382</name>
</gene>
<name>A0A9N9AG31_FUNMO</name>
<dbReference type="PANTHER" id="PTHR47939:SF13">
    <property type="entry name" value="OS03G0201400 PROTEIN"/>
    <property type="match status" value="1"/>
</dbReference>
<dbReference type="InterPro" id="IPR002885">
    <property type="entry name" value="PPR_rpt"/>
</dbReference>
<feature type="repeat" description="PPR" evidence="2">
    <location>
        <begin position="431"/>
        <end position="465"/>
    </location>
</feature>
<dbReference type="Pfam" id="PF13041">
    <property type="entry name" value="PPR_2"/>
    <property type="match status" value="3"/>
</dbReference>
<dbReference type="Pfam" id="PF01535">
    <property type="entry name" value="PPR"/>
    <property type="match status" value="2"/>
</dbReference>
<feature type="repeat" description="PPR" evidence="2">
    <location>
        <begin position="607"/>
        <end position="643"/>
    </location>
</feature>
<evidence type="ECO:0000256" key="1">
    <source>
        <dbReference type="ARBA" id="ARBA00022737"/>
    </source>
</evidence>
<dbReference type="Proteomes" id="UP000789375">
    <property type="component" value="Unassembled WGS sequence"/>
</dbReference>
<feature type="repeat" description="PPR" evidence="2">
    <location>
        <begin position="466"/>
        <end position="496"/>
    </location>
</feature>
<feature type="repeat" description="PPR" evidence="2">
    <location>
        <begin position="396"/>
        <end position="430"/>
    </location>
</feature>
<feature type="repeat" description="PPR" evidence="2">
    <location>
        <begin position="679"/>
        <end position="713"/>
    </location>
</feature>
<dbReference type="InterPro" id="IPR050667">
    <property type="entry name" value="PPR-containing_protein"/>
</dbReference>
<dbReference type="AlphaFoldDB" id="A0A9N9AG31"/>
<accession>A0A9N9AG31</accession>
<dbReference type="Pfam" id="PF13812">
    <property type="entry name" value="PPR_3"/>
    <property type="match status" value="1"/>
</dbReference>
<dbReference type="Gene3D" id="1.25.40.10">
    <property type="entry name" value="Tetratricopeptide repeat domain"/>
    <property type="match status" value="3"/>
</dbReference>
<sequence>MPSILPVRNFSRVDIIQFVHLLKNEDLNMVKSFLSTHNYCTTIINTLEFKDSLLEHLSSSTAFDMELFNKANGILYDHLIQLTDIKTQDLVKFNEEYIQASLKHNLHRTDPLVLNLYNELSCKGKSLCPNLDLFCIYFLSTIISRNFELTPPKREVPSSTEITEPPLISINREHLDTFLKALKKGDVEGAKTLLSVNNYATTIHDTLEFSDSLRHHLDSNHELYHASDRFLKEHLKNVLVPNGNTQELIKLTEEYNQYSLKYYLKKSHPQQVLSMYEGLLQKENFKLSYEYKLVIFCAYIKLNDANSALRFFISDISSSPEFSLPTFTKSIQSLSNELEYNKVQEILRCHYIQKLSPNSEEFTNYIKRLFSYKTLTTTNSALNLYQKLCDLEVKLNSITYGAFIMGFLSHDKYTEAEFIYNDMIKRGQKPTQVIYNGMLDGFSRRRNVKKIYEIWQQMLDDKIKPDEIAYCAMMETYFKTGESRKAIEIFQQMSLDPKIKLNEIIYNRVIDGLLSNNRVDEAIMIYNQMKNQKITPNIVTYNTLINKLLDKKKEQFAMKVLQDMQQFNITPDVTTLTTILKRQFQNRDVKGVQNVLNMFDSMKIRPNTKTYGTLINGLVNYFNDLVGAEMAFNEMMYKRGLSPTIQIYSNMIQAYINHGKFPLAEQLYSNLLQSNYVPTTATFNLFIGGYSRANQMDKAIQYYERMIGFGLNPSDNTYKALINGFITSKNMLGASQIYDNMISAEFIPENPELKRLCQIIEQWRSRQLNINQILKS</sequence>
<proteinExistence type="predicted"/>
<dbReference type="EMBL" id="CAJVPP010001012">
    <property type="protein sequence ID" value="CAG8528328.1"/>
    <property type="molecule type" value="Genomic_DNA"/>
</dbReference>
<keyword evidence="4" id="KW-1185">Reference proteome</keyword>
<evidence type="ECO:0000313" key="4">
    <source>
        <dbReference type="Proteomes" id="UP000789375"/>
    </source>
</evidence>
<evidence type="ECO:0000256" key="2">
    <source>
        <dbReference type="PROSITE-ProRule" id="PRU00708"/>
    </source>
</evidence>
<feature type="repeat" description="PPR" evidence="2">
    <location>
        <begin position="502"/>
        <end position="536"/>
    </location>
</feature>
<feature type="repeat" description="PPR" evidence="2">
    <location>
        <begin position="644"/>
        <end position="678"/>
    </location>
</feature>
<reference evidence="3" key="1">
    <citation type="submission" date="2021-06" db="EMBL/GenBank/DDBJ databases">
        <authorList>
            <person name="Kallberg Y."/>
            <person name="Tangrot J."/>
            <person name="Rosling A."/>
        </authorList>
    </citation>
    <scope>NUCLEOTIDE SEQUENCE</scope>
    <source>
        <strain evidence="3">87-6 pot B 2015</strain>
    </source>
</reference>
<evidence type="ECO:0000313" key="3">
    <source>
        <dbReference type="EMBL" id="CAG8528328.1"/>
    </source>
</evidence>
<comment type="caution">
    <text evidence="3">The sequence shown here is derived from an EMBL/GenBank/DDBJ whole genome shotgun (WGS) entry which is preliminary data.</text>
</comment>
<organism evidence="3 4">
    <name type="scientific">Funneliformis mosseae</name>
    <name type="common">Endomycorrhizal fungus</name>
    <name type="synonym">Glomus mosseae</name>
    <dbReference type="NCBI Taxonomy" id="27381"/>
    <lineage>
        <taxon>Eukaryota</taxon>
        <taxon>Fungi</taxon>
        <taxon>Fungi incertae sedis</taxon>
        <taxon>Mucoromycota</taxon>
        <taxon>Glomeromycotina</taxon>
        <taxon>Glomeromycetes</taxon>
        <taxon>Glomerales</taxon>
        <taxon>Glomeraceae</taxon>
        <taxon>Funneliformis</taxon>
    </lineage>
</organism>
<dbReference type="NCBIfam" id="TIGR00756">
    <property type="entry name" value="PPR"/>
    <property type="match status" value="6"/>
</dbReference>
<dbReference type="InterPro" id="IPR011990">
    <property type="entry name" value="TPR-like_helical_dom_sf"/>
</dbReference>